<proteinExistence type="predicted"/>
<dbReference type="Proteomes" id="UP000887565">
    <property type="component" value="Unplaced"/>
</dbReference>
<keyword evidence="2" id="KW-1185">Reference proteome</keyword>
<sequence>MSRIQTAGKGRVKNCWLSPKGCAMFTFGYTVEMESNLAKMSSYFQHLCVIAVVDALRSITGFENLDVRIKWPNDIYYGRTVKIGGMIVNCTMKNNSFEFTTGVGLNVANSRPTLCINDVLPKDVEPFSCEQIIALILSKVEEFIEKFQEKGYESILPLYYKYWLHEYQELTLADTKEQVVVRGLDQYGFLQVRSRKSGKLISLQPDGNSLDMMHNLLRVKDDS</sequence>
<dbReference type="PANTHER" id="PTHR12835">
    <property type="entry name" value="BIOTIN PROTEIN LIGASE"/>
    <property type="match status" value="1"/>
</dbReference>
<dbReference type="Gene3D" id="3.30.930.10">
    <property type="entry name" value="Bira Bifunctional Protein, Domain 2"/>
    <property type="match status" value="1"/>
</dbReference>
<accession>A0A915II82</accession>
<dbReference type="SUPFAM" id="SSF55681">
    <property type="entry name" value="Class II aaRS and biotin synthetases"/>
    <property type="match status" value="1"/>
</dbReference>
<evidence type="ECO:0000259" key="1">
    <source>
        <dbReference type="PROSITE" id="PS51733"/>
    </source>
</evidence>
<reference evidence="3" key="1">
    <citation type="submission" date="2022-11" db="UniProtKB">
        <authorList>
            <consortium name="WormBaseParasite"/>
        </authorList>
    </citation>
    <scope>IDENTIFICATION</scope>
</reference>
<dbReference type="Pfam" id="PF03099">
    <property type="entry name" value="BPL_LplA_LipB"/>
    <property type="match status" value="1"/>
</dbReference>
<feature type="domain" description="BPL/LPL catalytic" evidence="1">
    <location>
        <begin position="1"/>
        <end position="148"/>
    </location>
</feature>
<dbReference type="GO" id="GO:0004077">
    <property type="term" value="F:biotin--[biotin carboxyl-carrier protein] ligase activity"/>
    <property type="evidence" value="ECO:0007669"/>
    <property type="project" value="TreeGrafter"/>
</dbReference>
<dbReference type="GO" id="GO:0005737">
    <property type="term" value="C:cytoplasm"/>
    <property type="evidence" value="ECO:0007669"/>
    <property type="project" value="TreeGrafter"/>
</dbReference>
<dbReference type="OMA" id="GHEENMS"/>
<dbReference type="InterPro" id="IPR004143">
    <property type="entry name" value="BPL_LPL_catalytic"/>
</dbReference>
<dbReference type="InterPro" id="IPR045864">
    <property type="entry name" value="aa-tRNA-synth_II/BPL/LPL"/>
</dbReference>
<dbReference type="WBParaSite" id="nRc.2.0.1.t13785-RA">
    <property type="protein sequence ID" value="nRc.2.0.1.t13785-RA"/>
    <property type="gene ID" value="nRc.2.0.1.g13785"/>
</dbReference>
<dbReference type="PROSITE" id="PS51733">
    <property type="entry name" value="BPL_LPL_CATALYTIC"/>
    <property type="match status" value="1"/>
</dbReference>
<evidence type="ECO:0000313" key="2">
    <source>
        <dbReference type="Proteomes" id="UP000887565"/>
    </source>
</evidence>
<name>A0A915II82_ROMCU</name>
<dbReference type="AlphaFoldDB" id="A0A915II82"/>
<organism evidence="2 3">
    <name type="scientific">Romanomermis culicivorax</name>
    <name type="common">Nematode worm</name>
    <dbReference type="NCBI Taxonomy" id="13658"/>
    <lineage>
        <taxon>Eukaryota</taxon>
        <taxon>Metazoa</taxon>
        <taxon>Ecdysozoa</taxon>
        <taxon>Nematoda</taxon>
        <taxon>Enoplea</taxon>
        <taxon>Dorylaimia</taxon>
        <taxon>Mermithida</taxon>
        <taxon>Mermithoidea</taxon>
        <taxon>Mermithidae</taxon>
        <taxon>Romanomermis</taxon>
    </lineage>
</organism>
<protein>
    <submittedName>
        <fullName evidence="3">BPL/LPL catalytic domain-containing protein</fullName>
    </submittedName>
</protein>
<dbReference type="PANTHER" id="PTHR12835:SF5">
    <property type="entry name" value="BIOTIN--PROTEIN LIGASE"/>
    <property type="match status" value="1"/>
</dbReference>
<evidence type="ECO:0000313" key="3">
    <source>
        <dbReference type="WBParaSite" id="nRc.2.0.1.t13785-RA"/>
    </source>
</evidence>